<evidence type="ECO:0000313" key="2">
    <source>
        <dbReference type="EMBL" id="MDO7875760.1"/>
    </source>
</evidence>
<evidence type="ECO:0000259" key="1">
    <source>
        <dbReference type="Pfam" id="PF10988"/>
    </source>
</evidence>
<dbReference type="InterPro" id="IPR021255">
    <property type="entry name" value="DUF2807"/>
</dbReference>
<comment type="caution">
    <text evidence="2">The sequence shown here is derived from an EMBL/GenBank/DDBJ whole genome shotgun (WGS) entry which is preliminary data.</text>
</comment>
<protein>
    <submittedName>
        <fullName evidence="2">Head GIN domain-containing protein</fullName>
    </submittedName>
</protein>
<dbReference type="Pfam" id="PF10988">
    <property type="entry name" value="DUF2807"/>
    <property type="match status" value="1"/>
</dbReference>
<dbReference type="Gene3D" id="2.160.20.120">
    <property type="match status" value="1"/>
</dbReference>
<accession>A0ABT9BBW5</accession>
<proteinExistence type="predicted"/>
<dbReference type="EMBL" id="JAUQSY010000008">
    <property type="protein sequence ID" value="MDO7875760.1"/>
    <property type="molecule type" value="Genomic_DNA"/>
</dbReference>
<name>A0ABT9BBW5_9BACT</name>
<evidence type="ECO:0000313" key="3">
    <source>
        <dbReference type="Proteomes" id="UP001176429"/>
    </source>
</evidence>
<sequence>MQIQGSGILAVRTQLVSSFTRLHLSVHGHVELVQGDEEKVVVEADDNLLEHVGVTNAGRTLYVTTEDKLRRPAYTQLRITVYLRQIDHLDVASQGTVRCANALLAADSLTVKIAAHGDTDLTLETPKLLVKAAAHGNIILRGRATEATLRTASHGDLDASELVAGHLNIRNAAHGNIRLYATDTIAIQHVGHGYVHYAGPARLTDVGAHGQGEVRHVVN</sequence>
<dbReference type="Proteomes" id="UP001176429">
    <property type="component" value="Unassembled WGS sequence"/>
</dbReference>
<organism evidence="2 3">
    <name type="scientific">Hymenobacter aranciens</name>
    <dbReference type="NCBI Taxonomy" id="3063996"/>
    <lineage>
        <taxon>Bacteria</taxon>
        <taxon>Pseudomonadati</taxon>
        <taxon>Bacteroidota</taxon>
        <taxon>Cytophagia</taxon>
        <taxon>Cytophagales</taxon>
        <taxon>Hymenobacteraceae</taxon>
        <taxon>Hymenobacter</taxon>
    </lineage>
</organism>
<dbReference type="RefSeq" id="WP_305007078.1">
    <property type="nucleotide sequence ID" value="NZ_JAUQSY010000008.1"/>
</dbReference>
<gene>
    <name evidence="2" type="ORF">Q5H93_13535</name>
</gene>
<reference evidence="2" key="1">
    <citation type="submission" date="2023-07" db="EMBL/GenBank/DDBJ databases">
        <authorList>
            <person name="Kim M.K."/>
        </authorList>
    </citation>
    <scope>NUCLEOTIDE SEQUENCE</scope>
    <source>
        <strain evidence="2">ASUV-10-1</strain>
    </source>
</reference>
<keyword evidence="3" id="KW-1185">Reference proteome</keyword>
<feature type="domain" description="Putative auto-transporter adhesin head GIN" evidence="1">
    <location>
        <begin position="19"/>
        <end position="199"/>
    </location>
</feature>